<dbReference type="InterPro" id="IPR010497">
    <property type="entry name" value="Epoxide_hydro_N"/>
</dbReference>
<proteinExistence type="inferred from homology"/>
<dbReference type="AlphaFoldDB" id="A0A4R4WID6"/>
<dbReference type="SUPFAM" id="SSF53474">
    <property type="entry name" value="alpha/beta-Hydrolases"/>
    <property type="match status" value="1"/>
</dbReference>
<keyword evidence="6" id="KW-1185">Reference proteome</keyword>
<dbReference type="Gene3D" id="3.40.50.1820">
    <property type="entry name" value="alpha/beta hydrolase"/>
    <property type="match status" value="1"/>
</dbReference>
<dbReference type="Pfam" id="PF06441">
    <property type="entry name" value="EHN"/>
    <property type="match status" value="1"/>
</dbReference>
<gene>
    <name evidence="5" type="ORF">E1218_28385</name>
</gene>
<evidence type="ECO:0000259" key="4">
    <source>
        <dbReference type="Pfam" id="PF06441"/>
    </source>
</evidence>
<organism evidence="5 6">
    <name type="scientific">Kribbella turkmenica</name>
    <dbReference type="NCBI Taxonomy" id="2530375"/>
    <lineage>
        <taxon>Bacteria</taxon>
        <taxon>Bacillati</taxon>
        <taxon>Actinomycetota</taxon>
        <taxon>Actinomycetes</taxon>
        <taxon>Propionibacteriales</taxon>
        <taxon>Kribbellaceae</taxon>
        <taxon>Kribbella</taxon>
    </lineage>
</organism>
<evidence type="ECO:0000313" key="5">
    <source>
        <dbReference type="EMBL" id="TDD17207.1"/>
    </source>
</evidence>
<feature type="domain" description="Epoxide hydrolase N-terminal" evidence="4">
    <location>
        <begin position="6"/>
        <end position="77"/>
    </location>
</feature>
<evidence type="ECO:0000313" key="6">
    <source>
        <dbReference type="Proteomes" id="UP000295172"/>
    </source>
</evidence>
<keyword evidence="2" id="KW-0058">Aromatic hydrocarbons catabolism</keyword>
<accession>A0A4R4WID6</accession>
<keyword evidence="3 5" id="KW-0378">Hydrolase</keyword>
<evidence type="ECO:0000256" key="2">
    <source>
        <dbReference type="ARBA" id="ARBA00022797"/>
    </source>
</evidence>
<name>A0A4R4WID6_9ACTN</name>
<reference evidence="5 6" key="1">
    <citation type="submission" date="2019-02" db="EMBL/GenBank/DDBJ databases">
        <title>Draft genome sequences of novel Actinobacteria.</title>
        <authorList>
            <person name="Sahin N."/>
            <person name="Ay H."/>
            <person name="Saygin H."/>
        </authorList>
    </citation>
    <scope>NUCLEOTIDE SEQUENCE [LARGE SCALE GENOMIC DNA]</scope>
    <source>
        <strain evidence="5 6">16K104</strain>
    </source>
</reference>
<dbReference type="InterPro" id="IPR029058">
    <property type="entry name" value="AB_hydrolase_fold"/>
</dbReference>
<dbReference type="GO" id="GO:0097176">
    <property type="term" value="P:epoxide metabolic process"/>
    <property type="evidence" value="ECO:0007669"/>
    <property type="project" value="TreeGrafter"/>
</dbReference>
<comment type="caution">
    <text evidence="5">The sequence shown here is derived from an EMBL/GenBank/DDBJ whole genome shotgun (WGS) entry which is preliminary data.</text>
</comment>
<evidence type="ECO:0000256" key="3">
    <source>
        <dbReference type="ARBA" id="ARBA00022801"/>
    </source>
</evidence>
<dbReference type="GO" id="GO:0004301">
    <property type="term" value="F:epoxide hydrolase activity"/>
    <property type="evidence" value="ECO:0007669"/>
    <property type="project" value="TreeGrafter"/>
</dbReference>
<dbReference type="PANTHER" id="PTHR21661:SF35">
    <property type="entry name" value="EPOXIDE HYDROLASE"/>
    <property type="match status" value="1"/>
</dbReference>
<dbReference type="PANTHER" id="PTHR21661">
    <property type="entry name" value="EPOXIDE HYDROLASE 1-RELATED"/>
    <property type="match status" value="1"/>
</dbReference>
<dbReference type="EMBL" id="SMKR01000159">
    <property type="protein sequence ID" value="TDD17207.1"/>
    <property type="molecule type" value="Genomic_DNA"/>
</dbReference>
<sequence length="80" mass="9474">MQTLEQTPIHVPDEVLDDLRQRLRMTKWPLDVGNDDGFYGVRRTDLQELVEYWADGFDWRAAERAMNAYEQYRVDVGDVP</sequence>
<protein>
    <submittedName>
        <fullName evidence="5">Epoxide hydrolase</fullName>
    </submittedName>
</protein>
<evidence type="ECO:0000256" key="1">
    <source>
        <dbReference type="ARBA" id="ARBA00010088"/>
    </source>
</evidence>
<dbReference type="Proteomes" id="UP000295172">
    <property type="component" value="Unassembled WGS sequence"/>
</dbReference>
<feature type="non-terminal residue" evidence="5">
    <location>
        <position position="80"/>
    </location>
</feature>
<comment type="similarity">
    <text evidence="1">Belongs to the peptidase S33 family.</text>
</comment>